<dbReference type="Pfam" id="PF08878">
    <property type="entry name" value="HamA"/>
    <property type="match status" value="1"/>
</dbReference>
<organism evidence="3 4">
    <name type="scientific">Enterobacter cancerogenus</name>
    <dbReference type="NCBI Taxonomy" id="69218"/>
    <lineage>
        <taxon>Bacteria</taxon>
        <taxon>Pseudomonadati</taxon>
        <taxon>Pseudomonadota</taxon>
        <taxon>Gammaproteobacteria</taxon>
        <taxon>Enterobacterales</taxon>
        <taxon>Enterobacteriaceae</taxon>
        <taxon>Enterobacter</taxon>
        <taxon>Enterobacter cloacae complex</taxon>
    </lineage>
</organism>
<dbReference type="RefSeq" id="WP_137273004.1">
    <property type="nucleotide sequence ID" value="NZ_QGAL01000005.1"/>
</dbReference>
<dbReference type="Proteomes" id="UP000306327">
    <property type="component" value="Unassembled WGS sequence"/>
</dbReference>
<evidence type="ECO:0000313" key="3">
    <source>
        <dbReference type="EMBL" id="TKK16736.1"/>
    </source>
</evidence>
<reference evidence="3 4" key="1">
    <citation type="journal article" date="2019" name="Sci. Rep.">
        <title>Differences in resource use lead to coexistence of seed-transmitted microbial populations.</title>
        <authorList>
            <person name="Torres-Cortes G."/>
            <person name="Garcia B.J."/>
            <person name="Compant S."/>
            <person name="Rezki S."/>
            <person name="Jones P."/>
            <person name="Preveaux A."/>
            <person name="Briand M."/>
            <person name="Roulet A."/>
            <person name="Bouchez O."/>
            <person name="Jacobson D."/>
            <person name="Barret M."/>
        </authorList>
    </citation>
    <scope>NUCLEOTIDE SEQUENCE [LARGE SCALE GENOMIC DNA]</scope>
    <source>
        <strain evidence="3 4">CFBP13530</strain>
    </source>
</reference>
<comment type="caution">
    <text evidence="3">The sequence shown here is derived from an EMBL/GenBank/DDBJ whole genome shotgun (WGS) entry which is preliminary data.</text>
</comment>
<feature type="domain" description="Anti-bacteriophage protein A/HamA C-terminal" evidence="1">
    <location>
        <begin position="284"/>
        <end position="544"/>
    </location>
</feature>
<protein>
    <recommendedName>
        <fullName evidence="5">DUF4297 domain-containing protein</fullName>
    </recommendedName>
</protein>
<name>A0AB38P1S2_9ENTR</name>
<dbReference type="InterPro" id="IPR025382">
    <property type="entry name" value="Cap4-like_endonuclease_dom"/>
</dbReference>
<accession>A0AB38P1S2</accession>
<proteinExistence type="predicted"/>
<dbReference type="Pfam" id="PF14130">
    <property type="entry name" value="Cap4_nuclease"/>
    <property type="match status" value="1"/>
</dbReference>
<evidence type="ECO:0000259" key="1">
    <source>
        <dbReference type="Pfam" id="PF08878"/>
    </source>
</evidence>
<feature type="domain" description="CD-NTase associated protein 4-like DNA endonuclease" evidence="2">
    <location>
        <begin position="13"/>
        <end position="195"/>
    </location>
</feature>
<evidence type="ECO:0000259" key="2">
    <source>
        <dbReference type="Pfam" id="PF14130"/>
    </source>
</evidence>
<evidence type="ECO:0008006" key="5">
    <source>
        <dbReference type="Google" id="ProtNLM"/>
    </source>
</evidence>
<dbReference type="InterPro" id="IPR014976">
    <property type="entry name" value="AbpA_HamA_C"/>
</dbReference>
<dbReference type="AlphaFoldDB" id="A0AB38P1S2"/>
<dbReference type="EMBL" id="QGAL01000005">
    <property type="protein sequence ID" value="TKK16736.1"/>
    <property type="molecule type" value="Genomic_DNA"/>
</dbReference>
<sequence>MTMGLDNMDNSNSGGVGAKKGFLFQDYVAALYVTEMLRDKRIKGVCCEVKDDVDIIYENHVRFIQIKTTDGDKKWSAKELCQRTKKKDSNRYNQDSIVHKSLNCDSSDKFKAMFGIISTRDVDSSLLYLKIEHDKRADKISQRDKLINSITRQIKEFRSNNNNDIAYWVDNCEWNTFHNSDHIKLLCLSNIMKCASENGFYLDPNHDDEIILNSILVKVTKLSTLSKKEYLSTDKTYFRVDLITWFQAEIERISEQKPHKVYKTNANNLPIILNELNKLRDSKIDTISGTSYYQSYNRLNYRFDFISTNLVQWLPELLLRPEELSTTTPTNMISRVRGIYKTISENNHDIKNIISRVLLHSLVRHHCSSQPIPAHLYTEKKGDMIDFDNIHIVIRENDPDEMWFGLSLWCDGNIEKTVSLFASKVLSFVDVTCDTQRKIILDIKSDEYLVKHDINCVLDPATSITDHLSRIYFVVFIGYISETQTLEVKKDYEGNLKEEVLIKFKSIIEELIRNHDSVLDLNFIIYMYPLPCIDSLVDSFKNKMVGDING</sequence>
<evidence type="ECO:0000313" key="4">
    <source>
        <dbReference type="Proteomes" id="UP000306327"/>
    </source>
</evidence>
<dbReference type="GO" id="GO:0004518">
    <property type="term" value="F:nuclease activity"/>
    <property type="evidence" value="ECO:0007669"/>
    <property type="project" value="InterPro"/>
</dbReference>
<gene>
    <name evidence="3" type="ORF">EcCFBP13530_16425</name>
</gene>